<evidence type="ECO:0000256" key="3">
    <source>
        <dbReference type="ARBA" id="ARBA00022722"/>
    </source>
</evidence>
<dbReference type="RefSeq" id="WP_311482775.1">
    <property type="nucleotide sequence ID" value="NZ_JAVRHP010000001.1"/>
</dbReference>
<keyword evidence="10" id="KW-1185">Reference proteome</keyword>
<name>A0ABU3CQK8_9FLAO</name>
<proteinExistence type="inferred from homology"/>
<evidence type="ECO:0000256" key="1">
    <source>
        <dbReference type="ARBA" id="ARBA00006620"/>
    </source>
</evidence>
<dbReference type="EMBL" id="JAVRHP010000001">
    <property type="protein sequence ID" value="MDT0648596.1"/>
    <property type="molecule type" value="Genomic_DNA"/>
</dbReference>
<sequence>MLKILMRDGWYLHRNGKKHDLYRHPTKKGQIPLPRHRSQELKKGTERSILKDAGLS</sequence>
<dbReference type="InterPro" id="IPR038570">
    <property type="entry name" value="HicA_sf"/>
</dbReference>
<protein>
    <submittedName>
        <fullName evidence="9">Type II toxin-antitoxin system HicA family toxin</fullName>
    </submittedName>
</protein>
<feature type="region of interest" description="Disordered" evidence="8">
    <location>
        <begin position="21"/>
        <end position="56"/>
    </location>
</feature>
<evidence type="ECO:0000256" key="2">
    <source>
        <dbReference type="ARBA" id="ARBA00022649"/>
    </source>
</evidence>
<evidence type="ECO:0000256" key="7">
    <source>
        <dbReference type="ARBA" id="ARBA00023016"/>
    </source>
</evidence>
<organism evidence="9 10">
    <name type="scientific">Autumnicola edwardsiae</name>
    <dbReference type="NCBI Taxonomy" id="3075594"/>
    <lineage>
        <taxon>Bacteria</taxon>
        <taxon>Pseudomonadati</taxon>
        <taxon>Bacteroidota</taxon>
        <taxon>Flavobacteriia</taxon>
        <taxon>Flavobacteriales</taxon>
        <taxon>Flavobacteriaceae</taxon>
        <taxon>Autumnicola</taxon>
    </lineage>
</organism>
<keyword evidence="3" id="KW-0540">Nuclease</keyword>
<accession>A0ABU3CQK8</accession>
<feature type="compositionally biased region" description="Basic and acidic residues" evidence="8">
    <location>
        <begin position="37"/>
        <end position="50"/>
    </location>
</feature>
<gene>
    <name evidence="9" type="ORF">RM529_00470</name>
</gene>
<keyword evidence="2" id="KW-1277">Toxin-antitoxin system</keyword>
<comment type="caution">
    <text evidence="9">The sequence shown here is derived from an EMBL/GenBank/DDBJ whole genome shotgun (WGS) entry which is preliminary data.</text>
</comment>
<dbReference type="Gene3D" id="3.30.920.30">
    <property type="entry name" value="Hypothetical protein"/>
    <property type="match status" value="1"/>
</dbReference>
<comment type="similarity">
    <text evidence="1">Belongs to the HicA mRNA interferase family.</text>
</comment>
<dbReference type="Pfam" id="PF07927">
    <property type="entry name" value="HicA_toxin"/>
    <property type="match status" value="1"/>
</dbReference>
<dbReference type="InterPro" id="IPR012933">
    <property type="entry name" value="HicA_mRNA_interferase"/>
</dbReference>
<evidence type="ECO:0000256" key="5">
    <source>
        <dbReference type="ARBA" id="ARBA00022801"/>
    </source>
</evidence>
<keyword evidence="6" id="KW-0694">RNA-binding</keyword>
<dbReference type="SUPFAM" id="SSF54786">
    <property type="entry name" value="YcfA/nrd intein domain"/>
    <property type="match status" value="1"/>
</dbReference>
<keyword evidence="4" id="KW-0255">Endonuclease</keyword>
<evidence type="ECO:0000313" key="9">
    <source>
        <dbReference type="EMBL" id="MDT0648596.1"/>
    </source>
</evidence>
<evidence type="ECO:0000256" key="4">
    <source>
        <dbReference type="ARBA" id="ARBA00022759"/>
    </source>
</evidence>
<evidence type="ECO:0000256" key="8">
    <source>
        <dbReference type="SAM" id="MobiDB-lite"/>
    </source>
</evidence>
<reference evidence="9 10" key="1">
    <citation type="submission" date="2023-09" db="EMBL/GenBank/DDBJ databases">
        <authorList>
            <person name="Rey-Velasco X."/>
        </authorList>
    </citation>
    <scope>NUCLEOTIDE SEQUENCE [LARGE SCALE GENOMIC DNA]</scope>
    <source>
        <strain evidence="9 10">F297</strain>
    </source>
</reference>
<dbReference type="Proteomes" id="UP001248819">
    <property type="component" value="Unassembled WGS sequence"/>
</dbReference>
<evidence type="ECO:0000256" key="6">
    <source>
        <dbReference type="ARBA" id="ARBA00022884"/>
    </source>
</evidence>
<keyword evidence="5" id="KW-0378">Hydrolase</keyword>
<evidence type="ECO:0000313" key="10">
    <source>
        <dbReference type="Proteomes" id="UP001248819"/>
    </source>
</evidence>
<keyword evidence="7" id="KW-0346">Stress response</keyword>